<evidence type="ECO:0000313" key="11">
    <source>
        <dbReference type="Proteomes" id="UP000639772"/>
    </source>
</evidence>
<dbReference type="OrthoDB" id="1907587at2759"/>
<evidence type="ECO:0000313" key="10">
    <source>
        <dbReference type="EMBL" id="KAG0489474.1"/>
    </source>
</evidence>
<comment type="subunit">
    <text evidence="3 8">Homodimer and heterodimers.</text>
</comment>
<reference evidence="10 11" key="1">
    <citation type="journal article" date="2020" name="Nat. Food">
        <title>A phased Vanilla planifolia genome enables genetic improvement of flavour and production.</title>
        <authorList>
            <person name="Hasing T."/>
            <person name="Tang H."/>
            <person name="Brym M."/>
            <person name="Khazi F."/>
            <person name="Huang T."/>
            <person name="Chambers A.H."/>
        </authorList>
    </citation>
    <scope>NUCLEOTIDE SEQUENCE [LARGE SCALE GENOMIC DNA]</scope>
    <source>
        <tissue evidence="10">Leaf</tissue>
    </source>
</reference>
<keyword evidence="4 8" id="KW-1003">Cell membrane</keyword>
<comment type="subcellular location">
    <subcellularLocation>
        <location evidence="1 8">Cell membrane</location>
        <topology evidence="1 8">Multi-pass membrane protein</topology>
    </subcellularLocation>
</comment>
<keyword evidence="7 8" id="KW-0472">Membrane</keyword>
<gene>
    <name evidence="10" type="ORF">HPP92_006337</name>
</gene>
<evidence type="ECO:0000256" key="3">
    <source>
        <dbReference type="ARBA" id="ARBA00011489"/>
    </source>
</evidence>
<dbReference type="PANTHER" id="PTHR33573:SF56">
    <property type="entry name" value="CASP-LIKE PROTEIN 4C1"/>
    <property type="match status" value="1"/>
</dbReference>
<evidence type="ECO:0000256" key="1">
    <source>
        <dbReference type="ARBA" id="ARBA00004651"/>
    </source>
</evidence>
<dbReference type="Proteomes" id="UP000639772">
    <property type="component" value="Chromosome 3"/>
</dbReference>
<dbReference type="InterPro" id="IPR006702">
    <property type="entry name" value="CASP_dom"/>
</dbReference>
<feature type="transmembrane region" description="Helical" evidence="8">
    <location>
        <begin position="78"/>
        <end position="98"/>
    </location>
</feature>
<organism evidence="10 11">
    <name type="scientific">Vanilla planifolia</name>
    <name type="common">Vanilla</name>
    <dbReference type="NCBI Taxonomy" id="51239"/>
    <lineage>
        <taxon>Eukaryota</taxon>
        <taxon>Viridiplantae</taxon>
        <taxon>Streptophyta</taxon>
        <taxon>Embryophyta</taxon>
        <taxon>Tracheophyta</taxon>
        <taxon>Spermatophyta</taxon>
        <taxon>Magnoliopsida</taxon>
        <taxon>Liliopsida</taxon>
        <taxon>Asparagales</taxon>
        <taxon>Orchidaceae</taxon>
        <taxon>Vanilloideae</taxon>
        <taxon>Vanilleae</taxon>
        <taxon>Vanilla</taxon>
    </lineage>
</organism>
<evidence type="ECO:0000256" key="8">
    <source>
        <dbReference type="RuleBase" id="RU361233"/>
    </source>
</evidence>
<evidence type="ECO:0000256" key="7">
    <source>
        <dbReference type="ARBA" id="ARBA00023136"/>
    </source>
</evidence>
<comment type="similarity">
    <text evidence="2 8">Belongs to the Casparian strip membrane proteins (CASP) family.</text>
</comment>
<dbReference type="AlphaFoldDB" id="A0A835V6P2"/>
<dbReference type="Pfam" id="PF04535">
    <property type="entry name" value="CASP_dom"/>
    <property type="match status" value="1"/>
</dbReference>
<keyword evidence="5 8" id="KW-0812">Transmembrane</keyword>
<dbReference type="PANTHER" id="PTHR33573">
    <property type="entry name" value="CASP-LIKE PROTEIN 4A4"/>
    <property type="match status" value="1"/>
</dbReference>
<sequence length="181" mass="20547">MPSPFRNGEFHSPAAGRHHSHLYSFALNQKLRRLNIINLIMRFASFGFSLAAAIFMALNFSRLSNGTSWVHFPTFRFFVAANSIVAVYSLFEMFTAFWEILKTATLLPESVQLWFDFSHDQVFAYLLLAAVVVGTKEARELRDGGYCEANDAFCVQSYISIALGFCESFKKKLRCGVLFQV</sequence>
<comment type="caution">
    <text evidence="8">Lacks conserved residue(s) required for the propagation of feature annotation.</text>
</comment>
<evidence type="ECO:0000256" key="5">
    <source>
        <dbReference type="ARBA" id="ARBA00022692"/>
    </source>
</evidence>
<protein>
    <recommendedName>
        <fullName evidence="8">CASP-like protein</fullName>
    </recommendedName>
</protein>
<dbReference type="EMBL" id="JADCNM010000003">
    <property type="protein sequence ID" value="KAG0489474.1"/>
    <property type="molecule type" value="Genomic_DNA"/>
</dbReference>
<feature type="domain" description="Casparian strip membrane protein" evidence="9">
    <location>
        <begin position="33"/>
        <end position="167"/>
    </location>
</feature>
<evidence type="ECO:0000256" key="2">
    <source>
        <dbReference type="ARBA" id="ARBA00007651"/>
    </source>
</evidence>
<keyword evidence="6 8" id="KW-1133">Transmembrane helix</keyword>
<evidence type="ECO:0000259" key="9">
    <source>
        <dbReference type="Pfam" id="PF04535"/>
    </source>
</evidence>
<comment type="caution">
    <text evidence="10">The sequence shown here is derived from an EMBL/GenBank/DDBJ whole genome shotgun (WGS) entry which is preliminary data.</text>
</comment>
<evidence type="ECO:0000256" key="6">
    <source>
        <dbReference type="ARBA" id="ARBA00022989"/>
    </source>
</evidence>
<feature type="transmembrane region" description="Helical" evidence="8">
    <location>
        <begin position="39"/>
        <end position="58"/>
    </location>
</feature>
<proteinExistence type="inferred from homology"/>
<dbReference type="GO" id="GO:0005886">
    <property type="term" value="C:plasma membrane"/>
    <property type="evidence" value="ECO:0007669"/>
    <property type="project" value="UniProtKB-SubCell"/>
</dbReference>
<name>A0A835V6P2_VANPL</name>
<accession>A0A835V6P2</accession>
<evidence type="ECO:0000256" key="4">
    <source>
        <dbReference type="ARBA" id="ARBA00022475"/>
    </source>
</evidence>